<reference evidence="1" key="1">
    <citation type="submission" date="2024-03" db="EMBL/GenBank/DDBJ databases">
        <title>Novel Streptomyces species of biotechnological and ecological value are a feature of Machair soil.</title>
        <authorList>
            <person name="Prole J.R."/>
            <person name="Goodfellow M."/>
            <person name="Allenby N."/>
            <person name="Ward A.C."/>
        </authorList>
    </citation>
    <scope>NUCLEOTIDE SEQUENCE</scope>
    <source>
        <strain evidence="1">MS1.AVA.4</strain>
    </source>
</reference>
<comment type="caution">
    <text evidence="1">The sequence shown here is derived from an EMBL/GenBank/DDBJ whole genome shotgun (WGS) entry which is preliminary data.</text>
</comment>
<dbReference type="EMBL" id="JBBKAI010000002">
    <property type="protein sequence ID" value="MEJ8657954.1"/>
    <property type="molecule type" value="Genomic_DNA"/>
</dbReference>
<proteinExistence type="predicted"/>
<accession>A0ACC6QHW3</accession>
<evidence type="ECO:0000313" key="2">
    <source>
        <dbReference type="Proteomes" id="UP001375539"/>
    </source>
</evidence>
<keyword evidence="2" id="KW-1185">Reference proteome</keyword>
<organism evidence="1 2">
    <name type="scientific">Streptomyces pratisoli</name>
    <dbReference type="NCBI Taxonomy" id="3139917"/>
    <lineage>
        <taxon>Bacteria</taxon>
        <taxon>Bacillati</taxon>
        <taxon>Actinomycetota</taxon>
        <taxon>Actinomycetes</taxon>
        <taxon>Kitasatosporales</taxon>
        <taxon>Streptomycetaceae</taxon>
        <taxon>Streptomyces</taxon>
    </lineage>
</organism>
<sequence>MRTPAVAALLAMTGSFALSWAPAASASPGCETGPLGAAGNYAEFVEHDATRYADSEGAVAIGGEAHLGDAGTGQGFSVGSKLTGGDLNKLPGGHSLVVGGTLHANQVVLTQGSGVYGKLAPTASQGSFALDGKHAQGSSPVDFGQEFAKLRALSATWAATTPNGTAARPEGSTALLLTGEDSTVNVFAVNATDLQQATEINVKVPAGSSALVNVLGSSYNMNSAPTYGVNLWDAQAGAFVQDDYAAGGPGFKDARSRLLWNFPEAASVVKNYTSWPGTILAPNATVELGRKGPGGEIGPGHVNGSVIARELRSVPGAETHHMGFTGCLPTARAASGTSETTETSEAPAPPAPAPAASPEPTPVKVPEQPKPTPSATETSPEPEPGPSVHGGGDDLASTGGEIGPGAFGIGAAVLLVGGGLVAYSVHRRQARTSA</sequence>
<evidence type="ECO:0000313" key="1">
    <source>
        <dbReference type="EMBL" id="MEJ8657954.1"/>
    </source>
</evidence>
<name>A0ACC6QHW3_9ACTN</name>
<protein>
    <submittedName>
        <fullName evidence="1">Choice-of-anchor A family protein</fullName>
    </submittedName>
</protein>
<gene>
    <name evidence="1" type="ORF">WKI58_15705</name>
</gene>
<dbReference type="Proteomes" id="UP001375539">
    <property type="component" value="Unassembled WGS sequence"/>
</dbReference>